<evidence type="ECO:0000256" key="3">
    <source>
        <dbReference type="PIRSR" id="PIRSR001221-1"/>
    </source>
</evidence>
<proteinExistence type="inferred from homology"/>
<gene>
    <name evidence="6" type="ORF">B0T17DRAFT_621344</name>
</gene>
<protein>
    <submittedName>
        <fullName evidence="6">Amidase signature domain-containing protein</fullName>
    </submittedName>
</protein>
<dbReference type="PANTHER" id="PTHR46072:SF4">
    <property type="entry name" value="AMIDASE C550.07-RELATED"/>
    <property type="match status" value="1"/>
</dbReference>
<keyword evidence="2" id="KW-0378">Hydrolase</keyword>
<sequence length="568" mass="61629">MSSSKPFHVLQPVPTPGGTPSYETLRASILSEFASRVPSDLYLPESILTNPPKDVTLIPATCGLLTPSELAITSSYDAVALAAAIASRKLTAVAVATAFAKRAIIAHQLTCCLMDWFMDEAIERARSLDEHLERTGTTVGPLHGVPISIKEHMPVKGHYTTTGFLDTRVVSPEDCQMVAILRAAGAVFFCKTIQPQGIMHLESVSVYGRVLNPHNIHLSAGGSTGGEAALIAMRGSVLGIGTDIGGSIRGPAGFCGIYGFKPTSYSLPTKDFIVGGFGAELNVMSSTGPMSNSLRDLDLFVRVVKGAKPHLEDPRLVPIPWTGLGTPVGTEGKGPIKIGVLMDDGSITPQPPVRRAIEWAKAQLEEKSGTSFVLKPFAPFQAARAMKNIRKAYWPDGGKSVRAHIAATGEPTFPLTEWILKDANGPGVEMTASEVLQLRVERDEFRTEFAAHWAAQDVDVVLCPMFVGPACEHETAFYWNYTAFWNYVDYPGVVLPTPVRAGKKGSDEGERYEEDWVPLGEEDEHVRELWEAGDFEGAPVNVQLVGRKWYDNELFGVLETVKEALELR</sequence>
<evidence type="ECO:0000256" key="4">
    <source>
        <dbReference type="PIRSR" id="PIRSR001221-2"/>
    </source>
</evidence>
<feature type="domain" description="Amidase" evidence="5">
    <location>
        <begin position="95"/>
        <end position="554"/>
    </location>
</feature>
<reference evidence="6" key="1">
    <citation type="submission" date="2023-06" db="EMBL/GenBank/DDBJ databases">
        <title>Genome-scale phylogeny and comparative genomics of the fungal order Sordariales.</title>
        <authorList>
            <consortium name="Lawrence Berkeley National Laboratory"/>
            <person name="Hensen N."/>
            <person name="Bonometti L."/>
            <person name="Westerberg I."/>
            <person name="Brannstrom I.O."/>
            <person name="Guillou S."/>
            <person name="Cros-Aarteil S."/>
            <person name="Calhoun S."/>
            <person name="Haridas S."/>
            <person name="Kuo A."/>
            <person name="Mondo S."/>
            <person name="Pangilinan J."/>
            <person name="Riley R."/>
            <person name="LaButti K."/>
            <person name="Andreopoulos B."/>
            <person name="Lipzen A."/>
            <person name="Chen C."/>
            <person name="Yanf M."/>
            <person name="Daum C."/>
            <person name="Ng V."/>
            <person name="Clum A."/>
            <person name="Steindorff A."/>
            <person name="Ohm R."/>
            <person name="Martin F."/>
            <person name="Silar P."/>
            <person name="Natvig D."/>
            <person name="Lalanne C."/>
            <person name="Gautier V."/>
            <person name="Ament-velasquez S.L."/>
            <person name="Kruys A."/>
            <person name="Hutchinson M.I."/>
            <person name="Powell A.J."/>
            <person name="Barry K."/>
            <person name="Miller A.N."/>
            <person name="Grigoriev I.V."/>
            <person name="Debuchy R."/>
            <person name="Gladieux P."/>
            <person name="Thoren M.H."/>
            <person name="Johannesson H."/>
        </authorList>
    </citation>
    <scope>NUCLEOTIDE SEQUENCE</scope>
    <source>
        <strain evidence="6">SMH3391-2</strain>
    </source>
</reference>
<name>A0AA39U0V8_9PEZI</name>
<feature type="active site" description="Acyl-ester intermediate" evidence="3">
    <location>
        <position position="247"/>
    </location>
</feature>
<dbReference type="EMBL" id="JAULSR010000011">
    <property type="protein sequence ID" value="KAK0610068.1"/>
    <property type="molecule type" value="Genomic_DNA"/>
</dbReference>
<evidence type="ECO:0000256" key="1">
    <source>
        <dbReference type="ARBA" id="ARBA00009199"/>
    </source>
</evidence>
<dbReference type="SUPFAM" id="SSF75304">
    <property type="entry name" value="Amidase signature (AS) enzymes"/>
    <property type="match status" value="1"/>
</dbReference>
<dbReference type="PANTHER" id="PTHR46072">
    <property type="entry name" value="AMIDASE-RELATED-RELATED"/>
    <property type="match status" value="1"/>
</dbReference>
<feature type="binding site" evidence="4">
    <location>
        <position position="223"/>
    </location>
    <ligand>
        <name>substrate</name>
    </ligand>
</feature>
<dbReference type="GO" id="GO:0016787">
    <property type="term" value="F:hydrolase activity"/>
    <property type="evidence" value="ECO:0007669"/>
    <property type="project" value="UniProtKB-KW"/>
</dbReference>
<organism evidence="6 7">
    <name type="scientific">Bombardia bombarda</name>
    <dbReference type="NCBI Taxonomy" id="252184"/>
    <lineage>
        <taxon>Eukaryota</taxon>
        <taxon>Fungi</taxon>
        <taxon>Dikarya</taxon>
        <taxon>Ascomycota</taxon>
        <taxon>Pezizomycotina</taxon>
        <taxon>Sordariomycetes</taxon>
        <taxon>Sordariomycetidae</taxon>
        <taxon>Sordariales</taxon>
        <taxon>Lasiosphaeriaceae</taxon>
        <taxon>Bombardia</taxon>
    </lineage>
</organism>
<evidence type="ECO:0000256" key="2">
    <source>
        <dbReference type="ARBA" id="ARBA00022801"/>
    </source>
</evidence>
<feature type="active site" description="Charge relay system" evidence="3">
    <location>
        <position position="223"/>
    </location>
</feature>
<feature type="binding site" evidence="4">
    <location>
        <position position="198"/>
    </location>
    <ligand>
        <name>substrate</name>
    </ligand>
</feature>
<feature type="binding site" evidence="4">
    <location>
        <begin position="244"/>
        <end position="247"/>
    </location>
    <ligand>
        <name>substrate</name>
    </ligand>
</feature>
<dbReference type="Proteomes" id="UP001174934">
    <property type="component" value="Unassembled WGS sequence"/>
</dbReference>
<evidence type="ECO:0000259" key="5">
    <source>
        <dbReference type="Pfam" id="PF01425"/>
    </source>
</evidence>
<feature type="active site" description="Charge relay system" evidence="3">
    <location>
        <position position="150"/>
    </location>
</feature>
<keyword evidence="7" id="KW-1185">Reference proteome</keyword>
<evidence type="ECO:0000313" key="7">
    <source>
        <dbReference type="Proteomes" id="UP001174934"/>
    </source>
</evidence>
<evidence type="ECO:0000313" key="6">
    <source>
        <dbReference type="EMBL" id="KAK0610068.1"/>
    </source>
</evidence>
<dbReference type="Gene3D" id="3.90.1300.10">
    <property type="entry name" value="Amidase signature (AS) domain"/>
    <property type="match status" value="1"/>
</dbReference>
<dbReference type="PIRSF" id="PIRSF001221">
    <property type="entry name" value="Amidase_fungi"/>
    <property type="match status" value="1"/>
</dbReference>
<dbReference type="InterPro" id="IPR036928">
    <property type="entry name" value="AS_sf"/>
</dbReference>
<dbReference type="AlphaFoldDB" id="A0AA39U0V8"/>
<comment type="similarity">
    <text evidence="1">Belongs to the amidase family.</text>
</comment>
<comment type="caution">
    <text evidence="6">The sequence shown here is derived from an EMBL/GenBank/DDBJ whole genome shotgun (WGS) entry which is preliminary data.</text>
</comment>
<accession>A0AA39U0V8</accession>
<dbReference type="InterPro" id="IPR023631">
    <property type="entry name" value="Amidase_dom"/>
</dbReference>
<dbReference type="Pfam" id="PF01425">
    <property type="entry name" value="Amidase"/>
    <property type="match status" value="1"/>
</dbReference>